<feature type="region of interest" description="Disordered" evidence="1">
    <location>
        <begin position="1"/>
        <end position="31"/>
    </location>
</feature>
<sequence length="106" mass="11791">MSRLPIRQEGNVVEGAKSNGDTKESEKGRERLEEEFGQVGRFGSLSFSLFLSISRNVVVSDRIGRGSRRGSEVGQLPGAEEARWKGESFLCSRRAPCPVRSKCRNF</sequence>
<dbReference type="AlphaFoldDB" id="A0A2I0VGS3"/>
<dbReference type="EMBL" id="KZ504330">
    <property type="protein sequence ID" value="PKU62564.1"/>
    <property type="molecule type" value="Genomic_DNA"/>
</dbReference>
<evidence type="ECO:0000313" key="3">
    <source>
        <dbReference type="Proteomes" id="UP000233837"/>
    </source>
</evidence>
<accession>A0A2I0VGS3</accession>
<reference evidence="2 3" key="2">
    <citation type="journal article" date="2017" name="Nature">
        <title>The Apostasia genome and the evolution of orchids.</title>
        <authorList>
            <person name="Zhang G.Q."/>
            <person name="Liu K.W."/>
            <person name="Li Z."/>
            <person name="Lohaus R."/>
            <person name="Hsiao Y.Y."/>
            <person name="Niu S.C."/>
            <person name="Wang J.Y."/>
            <person name="Lin Y.C."/>
            <person name="Xu Q."/>
            <person name="Chen L.J."/>
            <person name="Yoshida K."/>
            <person name="Fujiwara S."/>
            <person name="Wang Z.W."/>
            <person name="Zhang Y.Q."/>
            <person name="Mitsuda N."/>
            <person name="Wang M."/>
            <person name="Liu G.H."/>
            <person name="Pecoraro L."/>
            <person name="Huang H.X."/>
            <person name="Xiao X.J."/>
            <person name="Lin M."/>
            <person name="Wu X.Y."/>
            <person name="Wu W.L."/>
            <person name="Chen Y.Y."/>
            <person name="Chang S.B."/>
            <person name="Sakamoto S."/>
            <person name="Ohme-Takagi M."/>
            <person name="Yagi M."/>
            <person name="Zeng S.J."/>
            <person name="Shen C.Y."/>
            <person name="Yeh C.M."/>
            <person name="Luo Y.B."/>
            <person name="Tsai W.C."/>
            <person name="Van de Peer Y."/>
            <person name="Liu Z.J."/>
        </authorList>
    </citation>
    <scope>NUCLEOTIDE SEQUENCE [LARGE SCALE GENOMIC DNA]</scope>
    <source>
        <tissue evidence="2">The whole plant</tissue>
    </source>
</reference>
<name>A0A2I0VGS3_9ASPA</name>
<evidence type="ECO:0000313" key="2">
    <source>
        <dbReference type="EMBL" id="PKU62564.1"/>
    </source>
</evidence>
<dbReference type="Proteomes" id="UP000233837">
    <property type="component" value="Unassembled WGS sequence"/>
</dbReference>
<reference evidence="2 3" key="1">
    <citation type="journal article" date="2016" name="Sci. Rep.">
        <title>The Dendrobium catenatum Lindl. genome sequence provides insights into polysaccharide synthase, floral development and adaptive evolution.</title>
        <authorList>
            <person name="Zhang G.Q."/>
            <person name="Xu Q."/>
            <person name="Bian C."/>
            <person name="Tsai W.C."/>
            <person name="Yeh C.M."/>
            <person name="Liu K.W."/>
            <person name="Yoshida K."/>
            <person name="Zhang L.S."/>
            <person name="Chang S.B."/>
            <person name="Chen F."/>
            <person name="Shi Y."/>
            <person name="Su Y.Y."/>
            <person name="Zhang Y.Q."/>
            <person name="Chen L.J."/>
            <person name="Yin Y."/>
            <person name="Lin M."/>
            <person name="Huang H."/>
            <person name="Deng H."/>
            <person name="Wang Z.W."/>
            <person name="Zhu S.L."/>
            <person name="Zhao X."/>
            <person name="Deng C."/>
            <person name="Niu S.C."/>
            <person name="Huang J."/>
            <person name="Wang M."/>
            <person name="Liu G.H."/>
            <person name="Yang H.J."/>
            <person name="Xiao X.J."/>
            <person name="Hsiao Y.Y."/>
            <person name="Wu W.L."/>
            <person name="Chen Y.Y."/>
            <person name="Mitsuda N."/>
            <person name="Ohme-Takagi M."/>
            <person name="Luo Y.B."/>
            <person name="Van de Peer Y."/>
            <person name="Liu Z.J."/>
        </authorList>
    </citation>
    <scope>NUCLEOTIDE SEQUENCE [LARGE SCALE GENOMIC DNA]</scope>
    <source>
        <tissue evidence="2">The whole plant</tissue>
    </source>
</reference>
<keyword evidence="3" id="KW-1185">Reference proteome</keyword>
<protein>
    <submittedName>
        <fullName evidence="2">Uncharacterized protein</fullName>
    </submittedName>
</protein>
<organism evidence="2 3">
    <name type="scientific">Dendrobium catenatum</name>
    <dbReference type="NCBI Taxonomy" id="906689"/>
    <lineage>
        <taxon>Eukaryota</taxon>
        <taxon>Viridiplantae</taxon>
        <taxon>Streptophyta</taxon>
        <taxon>Embryophyta</taxon>
        <taxon>Tracheophyta</taxon>
        <taxon>Spermatophyta</taxon>
        <taxon>Magnoliopsida</taxon>
        <taxon>Liliopsida</taxon>
        <taxon>Asparagales</taxon>
        <taxon>Orchidaceae</taxon>
        <taxon>Epidendroideae</taxon>
        <taxon>Malaxideae</taxon>
        <taxon>Dendrobiinae</taxon>
        <taxon>Dendrobium</taxon>
    </lineage>
</organism>
<proteinExistence type="predicted"/>
<feature type="compositionally biased region" description="Basic and acidic residues" evidence="1">
    <location>
        <begin position="20"/>
        <end position="31"/>
    </location>
</feature>
<gene>
    <name evidence="2" type="ORF">MA16_Dca028949</name>
</gene>
<evidence type="ECO:0000256" key="1">
    <source>
        <dbReference type="SAM" id="MobiDB-lite"/>
    </source>
</evidence>